<feature type="region of interest" description="Disordered" evidence="1">
    <location>
        <begin position="27"/>
        <end position="58"/>
    </location>
</feature>
<sequence>MSETASPSHKNFHSIATGGCLTPESSFSVHHAPSHGGSLNRVMDLECPDPKGETRSQWPAEQWWIDQVAILSDGKWAPLHINQYRAPRMCVC</sequence>
<evidence type="ECO:0000313" key="2">
    <source>
        <dbReference type="EMBL" id="GBM29645.1"/>
    </source>
</evidence>
<reference evidence="2 3" key="1">
    <citation type="journal article" date="2019" name="Sci. Rep.">
        <title>Orb-weaving spider Araneus ventricosus genome elucidates the spidroin gene catalogue.</title>
        <authorList>
            <person name="Kono N."/>
            <person name="Nakamura H."/>
            <person name="Ohtoshi R."/>
            <person name="Moran D.A.P."/>
            <person name="Shinohara A."/>
            <person name="Yoshida Y."/>
            <person name="Fujiwara M."/>
            <person name="Mori M."/>
            <person name="Tomita M."/>
            <person name="Arakawa K."/>
        </authorList>
    </citation>
    <scope>NUCLEOTIDE SEQUENCE [LARGE SCALE GENOMIC DNA]</scope>
</reference>
<gene>
    <name evidence="2" type="ORF">AVEN_125293_1</name>
</gene>
<dbReference type="Proteomes" id="UP000499080">
    <property type="component" value="Unassembled WGS sequence"/>
</dbReference>
<protein>
    <submittedName>
        <fullName evidence="2">Uncharacterized protein</fullName>
    </submittedName>
</protein>
<proteinExistence type="predicted"/>
<keyword evidence="3" id="KW-1185">Reference proteome</keyword>
<name>A0A4Y2EP14_ARAVE</name>
<organism evidence="2 3">
    <name type="scientific">Araneus ventricosus</name>
    <name type="common">Orbweaver spider</name>
    <name type="synonym">Epeira ventricosa</name>
    <dbReference type="NCBI Taxonomy" id="182803"/>
    <lineage>
        <taxon>Eukaryota</taxon>
        <taxon>Metazoa</taxon>
        <taxon>Ecdysozoa</taxon>
        <taxon>Arthropoda</taxon>
        <taxon>Chelicerata</taxon>
        <taxon>Arachnida</taxon>
        <taxon>Araneae</taxon>
        <taxon>Araneomorphae</taxon>
        <taxon>Entelegynae</taxon>
        <taxon>Araneoidea</taxon>
        <taxon>Araneidae</taxon>
        <taxon>Araneus</taxon>
    </lineage>
</organism>
<comment type="caution">
    <text evidence="2">The sequence shown here is derived from an EMBL/GenBank/DDBJ whole genome shotgun (WGS) entry which is preliminary data.</text>
</comment>
<dbReference type="AlphaFoldDB" id="A0A4Y2EP14"/>
<accession>A0A4Y2EP14</accession>
<evidence type="ECO:0000313" key="3">
    <source>
        <dbReference type="Proteomes" id="UP000499080"/>
    </source>
</evidence>
<dbReference type="EMBL" id="BGPR01000641">
    <property type="protein sequence ID" value="GBM29645.1"/>
    <property type="molecule type" value="Genomic_DNA"/>
</dbReference>
<evidence type="ECO:0000256" key="1">
    <source>
        <dbReference type="SAM" id="MobiDB-lite"/>
    </source>
</evidence>